<evidence type="ECO:0000256" key="3">
    <source>
        <dbReference type="ARBA" id="ARBA00022692"/>
    </source>
</evidence>
<keyword evidence="4 6" id="KW-1133">Transmembrane helix</keyword>
<evidence type="ECO:0000313" key="8">
    <source>
        <dbReference type="Proteomes" id="UP000267029"/>
    </source>
</evidence>
<sequence>MSCFCRFRPTGEELFITLGYGLLGLAFLVPPDVLLSAGLTIENIFRRFLGSEELFFAHYHLRRTSLVKAVISFLPLVCLWHSSIILLLSFSPRYPYLGYFLTLRAFANPNAGLSNVVGNLGVAVTVVVTTIAWAYIYLVWYANGQWTGHPSMHAMKRIAESLLSSTPPVTSDELTFLRSHPSWQGVASSINKEFRQMEKFVAYSGRGLTSSWPGRRIVVTPSWILYSHRTTFLPICQLITRISAVVVETRSMTSQRASGGLSYGDDDESALRGSSTMATVRIVDVDAGACLLSFDLPAGDLENLRIYLQCPLVYAQGVSLEPSIIQKFLDAFFSVVKENEPISPPSHAEPDLCIGCMSSQANVILKRACDGGGCGVCRCRPMWCASCLGRWFASRMTQLRKPPSEWLASRVPCPTCRTLFCVRDVWPLKEAP</sequence>
<evidence type="ECO:0000256" key="5">
    <source>
        <dbReference type="ARBA" id="ARBA00023136"/>
    </source>
</evidence>
<reference evidence="7 8" key="1">
    <citation type="submission" date="2018-10" db="EMBL/GenBank/DDBJ databases">
        <authorList>
            <consortium name="Pathogen Informatics"/>
        </authorList>
    </citation>
    <scope>NUCLEOTIDE SEQUENCE [LARGE SCALE GENOMIC DNA]</scope>
</reference>
<evidence type="ECO:0000256" key="1">
    <source>
        <dbReference type="ARBA" id="ARBA00004141"/>
    </source>
</evidence>
<proteinExistence type="inferred from homology"/>
<comment type="subcellular location">
    <subcellularLocation>
        <location evidence="1">Membrane</location>
        <topology evidence="1">Multi-pass membrane protein</topology>
    </subcellularLocation>
</comment>
<dbReference type="GO" id="GO:0061630">
    <property type="term" value="F:ubiquitin protein ligase activity"/>
    <property type="evidence" value="ECO:0007669"/>
    <property type="project" value="InterPro"/>
</dbReference>
<dbReference type="InterPro" id="IPR018801">
    <property type="entry name" value="TM129"/>
</dbReference>
<protein>
    <submittedName>
        <fullName evidence="7">Uncharacterized protein</fullName>
    </submittedName>
</protein>
<feature type="transmembrane region" description="Helical" evidence="6">
    <location>
        <begin position="20"/>
        <end position="45"/>
    </location>
</feature>
<keyword evidence="3 6" id="KW-0812">Transmembrane</keyword>
<dbReference type="Pfam" id="PF10272">
    <property type="entry name" value="Tmpp129"/>
    <property type="match status" value="1"/>
</dbReference>
<accession>A0A0R3UER6</accession>
<gene>
    <name evidence="7" type="ORF">MCOS_LOCUS5529</name>
</gene>
<evidence type="ECO:0000313" key="7">
    <source>
        <dbReference type="EMBL" id="VDD79526.1"/>
    </source>
</evidence>
<evidence type="ECO:0000256" key="4">
    <source>
        <dbReference type="ARBA" id="ARBA00022989"/>
    </source>
</evidence>
<comment type="similarity">
    <text evidence="2">Belongs to the TMEM129 family.</text>
</comment>
<dbReference type="Proteomes" id="UP000267029">
    <property type="component" value="Unassembled WGS sequence"/>
</dbReference>
<dbReference type="GO" id="GO:0016567">
    <property type="term" value="P:protein ubiquitination"/>
    <property type="evidence" value="ECO:0007669"/>
    <property type="project" value="InterPro"/>
</dbReference>
<keyword evidence="8" id="KW-1185">Reference proteome</keyword>
<dbReference type="PANTHER" id="PTHR31322:SF2">
    <property type="entry name" value="E3 UBIQUITIN-PROTEIN LIGASE TM129"/>
    <property type="match status" value="1"/>
</dbReference>
<feature type="transmembrane region" description="Helical" evidence="6">
    <location>
        <begin position="66"/>
        <end position="90"/>
    </location>
</feature>
<dbReference type="OrthoDB" id="10055027at2759"/>
<dbReference type="EMBL" id="UXSR01005199">
    <property type="protein sequence ID" value="VDD79526.1"/>
    <property type="molecule type" value="Genomic_DNA"/>
</dbReference>
<organism evidence="7 8">
    <name type="scientific">Mesocestoides corti</name>
    <name type="common">Flatworm</name>
    <dbReference type="NCBI Taxonomy" id="53468"/>
    <lineage>
        <taxon>Eukaryota</taxon>
        <taxon>Metazoa</taxon>
        <taxon>Spiralia</taxon>
        <taxon>Lophotrochozoa</taxon>
        <taxon>Platyhelminthes</taxon>
        <taxon>Cestoda</taxon>
        <taxon>Eucestoda</taxon>
        <taxon>Cyclophyllidea</taxon>
        <taxon>Mesocestoididae</taxon>
        <taxon>Mesocestoides</taxon>
    </lineage>
</organism>
<evidence type="ECO:0000256" key="2">
    <source>
        <dbReference type="ARBA" id="ARBA00007332"/>
    </source>
</evidence>
<dbReference type="GO" id="GO:0016020">
    <property type="term" value="C:membrane"/>
    <property type="evidence" value="ECO:0007669"/>
    <property type="project" value="UniProtKB-SubCell"/>
</dbReference>
<dbReference type="AlphaFoldDB" id="A0A0R3UER6"/>
<dbReference type="PANTHER" id="PTHR31322">
    <property type="entry name" value="E3 UBIQUITIN-PROTEIN LIGASE TM129"/>
    <property type="match status" value="1"/>
</dbReference>
<keyword evidence="5 6" id="KW-0472">Membrane</keyword>
<name>A0A0R3UER6_MESCO</name>
<feature type="transmembrane region" description="Helical" evidence="6">
    <location>
        <begin position="120"/>
        <end position="142"/>
    </location>
</feature>
<evidence type="ECO:0000256" key="6">
    <source>
        <dbReference type="SAM" id="Phobius"/>
    </source>
</evidence>
<dbReference type="GO" id="GO:0005783">
    <property type="term" value="C:endoplasmic reticulum"/>
    <property type="evidence" value="ECO:0007669"/>
    <property type="project" value="TreeGrafter"/>
</dbReference>
<dbReference type="STRING" id="53468.A0A0R3UER6"/>